<gene>
    <name evidence="1" type="ORF">DILT_LOCUS2969</name>
</gene>
<keyword evidence="2" id="KW-1185">Reference proteome</keyword>
<reference evidence="1 2" key="1">
    <citation type="submission" date="2018-11" db="EMBL/GenBank/DDBJ databases">
        <authorList>
            <consortium name="Pathogen Informatics"/>
        </authorList>
    </citation>
    <scope>NUCLEOTIDE SEQUENCE [LARGE SCALE GENOMIC DNA]</scope>
</reference>
<proteinExistence type="predicted"/>
<sequence>MFHTQPTGFYGQLVTQPPPPPHPIAGVFAVNEVSYAFGQQQSAALPPIQSLPVTEAAAVTVKPDGSLPEAETCCRCRGLATTEEPFLVCKECGIQVPTTSGISCSESTIVSGPDVEDYGFSINSKIRTDSLSILVSTSPYDPSKRSIYPTQLFLLLLCNPRKKFTVHNLFKIG</sequence>
<accession>A0A3P6UN29</accession>
<organism evidence="1 2">
    <name type="scientific">Dibothriocephalus latus</name>
    <name type="common">Fish tapeworm</name>
    <name type="synonym">Diphyllobothrium latum</name>
    <dbReference type="NCBI Taxonomy" id="60516"/>
    <lineage>
        <taxon>Eukaryota</taxon>
        <taxon>Metazoa</taxon>
        <taxon>Spiralia</taxon>
        <taxon>Lophotrochozoa</taxon>
        <taxon>Platyhelminthes</taxon>
        <taxon>Cestoda</taxon>
        <taxon>Eucestoda</taxon>
        <taxon>Diphyllobothriidea</taxon>
        <taxon>Diphyllobothriidae</taxon>
        <taxon>Dibothriocephalus</taxon>
    </lineage>
</organism>
<evidence type="ECO:0000313" key="2">
    <source>
        <dbReference type="Proteomes" id="UP000281553"/>
    </source>
</evidence>
<dbReference type="AlphaFoldDB" id="A0A3P6UN29"/>
<protein>
    <submittedName>
        <fullName evidence="1">Uncharacterized protein</fullName>
    </submittedName>
</protein>
<evidence type="ECO:0000313" key="1">
    <source>
        <dbReference type="EMBL" id="VDK78761.1"/>
    </source>
</evidence>
<name>A0A3P6UN29_DIBLA</name>
<dbReference type="EMBL" id="UYRU01042905">
    <property type="protein sequence ID" value="VDK78761.1"/>
    <property type="molecule type" value="Genomic_DNA"/>
</dbReference>
<dbReference type="Proteomes" id="UP000281553">
    <property type="component" value="Unassembled WGS sequence"/>
</dbReference>